<reference evidence="2 3" key="1">
    <citation type="submission" date="2013-12" db="EMBL/GenBank/DDBJ databases">
        <authorList>
            <consortium name="DOE Joint Genome Institute"/>
            <person name="Eisen J."/>
            <person name="Huntemann M."/>
            <person name="Han J."/>
            <person name="Chen A."/>
            <person name="Kyrpides N."/>
            <person name="Mavromatis K."/>
            <person name="Markowitz V."/>
            <person name="Palaniappan K."/>
            <person name="Ivanova N."/>
            <person name="Schaumberg A."/>
            <person name="Pati A."/>
            <person name="Liolios K."/>
            <person name="Nordberg H.P."/>
            <person name="Cantor M.N."/>
            <person name="Hua S.X."/>
            <person name="Woyke T."/>
        </authorList>
    </citation>
    <scope>NUCLEOTIDE SEQUENCE [LARGE SCALE GENOMIC DNA]</scope>
    <source>
        <strain evidence="3">DSM 18177</strain>
    </source>
</reference>
<feature type="domain" description="Cyclic nucleotide-binding" evidence="1">
    <location>
        <begin position="13"/>
        <end position="105"/>
    </location>
</feature>
<dbReference type="KEGG" id="bvs:BARVI_03270"/>
<dbReference type="InterPro" id="IPR014710">
    <property type="entry name" value="RmlC-like_jellyroll"/>
</dbReference>
<dbReference type="InterPro" id="IPR018490">
    <property type="entry name" value="cNMP-bd_dom_sf"/>
</dbReference>
<name>W0EVR3_9BACT</name>
<dbReference type="Pfam" id="PF00027">
    <property type="entry name" value="cNMP_binding"/>
    <property type="match status" value="1"/>
</dbReference>
<dbReference type="AlphaFoldDB" id="W0EVR3"/>
<dbReference type="RefSeq" id="WP_025277836.1">
    <property type="nucleotide sequence ID" value="NZ_CP007034.1"/>
</dbReference>
<evidence type="ECO:0000259" key="1">
    <source>
        <dbReference type="PROSITE" id="PS50042"/>
    </source>
</evidence>
<dbReference type="eggNOG" id="COG0664">
    <property type="taxonomic scope" value="Bacteria"/>
</dbReference>
<organism evidence="2 3">
    <name type="scientific">Barnesiella viscericola DSM 18177</name>
    <dbReference type="NCBI Taxonomy" id="880074"/>
    <lineage>
        <taxon>Bacteria</taxon>
        <taxon>Pseudomonadati</taxon>
        <taxon>Bacteroidota</taxon>
        <taxon>Bacteroidia</taxon>
        <taxon>Bacteroidales</taxon>
        <taxon>Barnesiellaceae</taxon>
        <taxon>Barnesiella</taxon>
    </lineage>
</organism>
<evidence type="ECO:0000313" key="2">
    <source>
        <dbReference type="EMBL" id="AHF13643.1"/>
    </source>
</evidence>
<dbReference type="CDD" id="cd00038">
    <property type="entry name" value="CAP_ED"/>
    <property type="match status" value="1"/>
</dbReference>
<dbReference type="PATRIC" id="fig|880074.11.peg.691"/>
<protein>
    <recommendedName>
        <fullName evidence="1">Cyclic nucleotide-binding domain-containing protein</fullName>
    </recommendedName>
</protein>
<dbReference type="SUPFAM" id="SSF51206">
    <property type="entry name" value="cAMP-binding domain-like"/>
    <property type="match status" value="1"/>
</dbReference>
<evidence type="ECO:0000313" key="3">
    <source>
        <dbReference type="Proteomes" id="UP000018901"/>
    </source>
</evidence>
<dbReference type="HOGENOM" id="CLU_075053_9_0_10"/>
<dbReference type="STRING" id="880074.BARVI_03270"/>
<keyword evidence="3" id="KW-1185">Reference proteome</keyword>
<dbReference type="EMBL" id="CP007034">
    <property type="protein sequence ID" value="AHF13643.1"/>
    <property type="molecule type" value="Genomic_DNA"/>
</dbReference>
<accession>W0EVR3</accession>
<dbReference type="PROSITE" id="PS50042">
    <property type="entry name" value="CNMP_BINDING_3"/>
    <property type="match status" value="1"/>
</dbReference>
<dbReference type="GeneID" id="90530326"/>
<dbReference type="Proteomes" id="UP000018901">
    <property type="component" value="Chromosome"/>
</dbReference>
<dbReference type="Gene3D" id="2.60.120.10">
    <property type="entry name" value="Jelly Rolls"/>
    <property type="match status" value="1"/>
</dbReference>
<gene>
    <name evidence="2" type="ORF">BARVI_03270</name>
</gene>
<sequence>MNNYQIGAADFERLLSISKRVKFDKGEIIIEAEKVSDEIFLVESGLTRAYFWDAKGNEITEDFGVCGDFFASMFSYFKGEPAFLQYEAVTRMTLYSIRQTELEALCNESLTISNLFRTICLEQLYCLERKCKIFGKDDALNRYISLIKVRPQIVKEVPLKYIASYLGITQQSLSRLRASIKNL</sequence>
<dbReference type="InterPro" id="IPR000595">
    <property type="entry name" value="cNMP-bd_dom"/>
</dbReference>
<proteinExistence type="predicted"/>